<dbReference type="PANTHER" id="PTHR42765:SF1">
    <property type="entry name" value="ISOLEUCINE--TRNA LIGASE, MITOCHONDRIAL"/>
    <property type="match status" value="1"/>
</dbReference>
<dbReference type="GO" id="GO:0004822">
    <property type="term" value="F:isoleucine-tRNA ligase activity"/>
    <property type="evidence" value="ECO:0007669"/>
    <property type="project" value="UniProtKB-EC"/>
</dbReference>
<dbReference type="InterPro" id="IPR013155">
    <property type="entry name" value="M/V/L/I-tRNA-synth_anticd-bd"/>
</dbReference>
<proteinExistence type="inferred from homology"/>
<dbReference type="NCBIfam" id="TIGR00392">
    <property type="entry name" value="ileS"/>
    <property type="match status" value="1"/>
</dbReference>
<comment type="caution">
    <text evidence="12">The sequence shown here is derived from an EMBL/GenBank/DDBJ whole genome shotgun (WGS) entry which is preliminary data.</text>
</comment>
<dbReference type="CDD" id="cd07960">
    <property type="entry name" value="Anticodon_Ia_Ile_BEm"/>
    <property type="match status" value="1"/>
</dbReference>
<dbReference type="SUPFAM" id="SSF52374">
    <property type="entry name" value="Nucleotidylyl transferase"/>
    <property type="match status" value="1"/>
</dbReference>
<evidence type="ECO:0000256" key="4">
    <source>
        <dbReference type="ARBA" id="ARBA00022741"/>
    </source>
</evidence>
<dbReference type="PROSITE" id="PS00178">
    <property type="entry name" value="AA_TRNA_LIGASE_I"/>
    <property type="match status" value="1"/>
</dbReference>
<dbReference type="InterPro" id="IPR033708">
    <property type="entry name" value="Anticodon_Ile_BEm"/>
</dbReference>
<dbReference type="InterPro" id="IPR050081">
    <property type="entry name" value="Ile-tRNA_ligase"/>
</dbReference>
<dbReference type="Pfam" id="PF00133">
    <property type="entry name" value="tRNA-synt_1"/>
    <property type="match status" value="1"/>
</dbReference>
<dbReference type="SUPFAM" id="SSF50677">
    <property type="entry name" value="ValRS/IleRS/LeuRS editing domain"/>
    <property type="match status" value="1"/>
</dbReference>
<dbReference type="GO" id="GO:0000049">
    <property type="term" value="F:tRNA binding"/>
    <property type="evidence" value="ECO:0007669"/>
    <property type="project" value="InterPro"/>
</dbReference>
<dbReference type="InterPro" id="IPR001412">
    <property type="entry name" value="aa-tRNA-synth_I_CS"/>
</dbReference>
<evidence type="ECO:0000256" key="3">
    <source>
        <dbReference type="ARBA" id="ARBA00022598"/>
    </source>
</evidence>
<feature type="domain" description="Methionyl/Valyl/Leucyl/Isoleucyl-tRNA synthetase anticodon-binding" evidence="11">
    <location>
        <begin position="679"/>
        <end position="815"/>
    </location>
</feature>
<dbReference type="SUPFAM" id="SSF47323">
    <property type="entry name" value="Anticodon-binding domain of a subclass of class I aminoacyl-tRNA synthetases"/>
    <property type="match status" value="1"/>
</dbReference>
<keyword evidence="4 9" id="KW-0547">Nucleotide-binding</keyword>
<keyword evidence="3 9" id="KW-0436">Ligase</keyword>
<dbReference type="InterPro" id="IPR002300">
    <property type="entry name" value="aa-tRNA-synth_Ia"/>
</dbReference>
<evidence type="ECO:0000256" key="1">
    <source>
        <dbReference type="ARBA" id="ARBA00005594"/>
    </source>
</evidence>
<protein>
    <recommendedName>
        <fullName evidence="2">isoleucine--tRNA ligase</fullName>
        <ecNumber evidence="2">6.1.1.5</ecNumber>
    </recommendedName>
    <alternativeName>
        <fullName evidence="8">Isoleucyl-tRNA synthetase</fullName>
    </alternativeName>
</protein>
<dbReference type="Gene3D" id="3.90.740.10">
    <property type="entry name" value="Valyl/Leucyl/Isoleucyl-tRNA synthetase, editing domain"/>
    <property type="match status" value="1"/>
</dbReference>
<gene>
    <name evidence="12" type="ORF">CLODIP_2_CD06497</name>
</gene>
<dbReference type="Proteomes" id="UP000494165">
    <property type="component" value="Unassembled WGS sequence"/>
</dbReference>
<dbReference type="EMBL" id="CADEPI010000068">
    <property type="protein sequence ID" value="CAB3372025.1"/>
    <property type="molecule type" value="Genomic_DNA"/>
</dbReference>
<dbReference type="EC" id="6.1.1.5" evidence="2"/>
<dbReference type="GO" id="GO:0005739">
    <property type="term" value="C:mitochondrion"/>
    <property type="evidence" value="ECO:0007669"/>
    <property type="project" value="TreeGrafter"/>
</dbReference>
<evidence type="ECO:0000256" key="9">
    <source>
        <dbReference type="RuleBase" id="RU363035"/>
    </source>
</evidence>
<organism evidence="12 13">
    <name type="scientific">Cloeon dipterum</name>
    <dbReference type="NCBI Taxonomy" id="197152"/>
    <lineage>
        <taxon>Eukaryota</taxon>
        <taxon>Metazoa</taxon>
        <taxon>Ecdysozoa</taxon>
        <taxon>Arthropoda</taxon>
        <taxon>Hexapoda</taxon>
        <taxon>Insecta</taxon>
        <taxon>Pterygota</taxon>
        <taxon>Palaeoptera</taxon>
        <taxon>Ephemeroptera</taxon>
        <taxon>Pisciforma</taxon>
        <taxon>Baetidae</taxon>
        <taxon>Cloeon</taxon>
    </lineage>
</organism>
<keyword evidence="5 9" id="KW-0067">ATP-binding</keyword>
<evidence type="ECO:0000256" key="5">
    <source>
        <dbReference type="ARBA" id="ARBA00022840"/>
    </source>
</evidence>
<evidence type="ECO:0000256" key="8">
    <source>
        <dbReference type="ARBA" id="ARBA00032665"/>
    </source>
</evidence>
<sequence length="918" mass="103511">MSGRTRKNIQALDALIAQKCGFEELYKWQRENKKGSEFVLHDGPPYANGSVHLGHAILKDVANRERLLAGCKVHYVPGWDCHGLPIELKAIGQNDRKKLDPIALRQKSRKYSEEAIKNQEAEFRSWGVMADWENKYLTSNPEFVKNQLRCFQNLYERSLVFQDLKPIYWSPISETALAESELVYKNDHTSLSVFVSARFVDLPADLQKIVSSVKPGASLDLVVWTSTLWSLPANQAVAYGEDMDYCIVENKSSDTLVLVAQDLLPTLAEKLNLSNIPLASFKGSTLKGATYASMFGSVMKSLPLIPSTHVTNTAGTGLVHIAPSHGQQDFLLALENKISMYQSIDESMKYTREAPEDVQGLPILEKSTSDKIISLLAGNIMHSEPFVHSYPYDWRAHCPVIMLASKQWFLSTETLRHRAEDALARVNQFPIPEQDPSPMVAMLRKRPYWCISRQRVWGTPIPAAYHKKTGQPILHKDLVENICKLIDEKGTDCWWQCDVSEVVPESVLTKFNVSYDELELGKDILDIWFDSGLTWSYALGPIGQSHLCIEGADQYTAWFQTSLLLSTALQARSPYKNLQTHGFVVDGNGLKMSKSVGNVIHPKDLTRGSKKQPPLGIDVLRCWIASQIVGIKNIPASEGTFKTATEIISKIRNVSKFLLGSVGPPIEPARDTANWKFLDRLMLHRLYKLQQCTSDTYRRHVLNHTVKQLFSFVTLDVSSTYCHLIKDRLYCDAIDSAERQQCVQVLTYTLETLLRVMGPIVPHLAEEICLHWEGRGRLFFTPGFDAPESWNQPELEVLWEQIENLRGSINKAVGNENTQEFGVTIEVPRDLYTVLKRMQLSDESWQSELCELLQVAAVLLQPVAEEVPVSVDLWKSPRGQCLRCRRFTALPSAELCERCEDVVAASIKPDCQSSNAQS</sequence>
<evidence type="ECO:0000313" key="13">
    <source>
        <dbReference type="Proteomes" id="UP000494165"/>
    </source>
</evidence>
<keyword evidence="13" id="KW-1185">Reference proteome</keyword>
<accession>A0A8S1CNM2</accession>
<dbReference type="InterPro" id="IPR009008">
    <property type="entry name" value="Val/Leu/Ile-tRNA-synth_edit"/>
</dbReference>
<dbReference type="GO" id="GO:0032543">
    <property type="term" value="P:mitochondrial translation"/>
    <property type="evidence" value="ECO:0007669"/>
    <property type="project" value="TreeGrafter"/>
</dbReference>
<name>A0A8S1CNM2_9INSE</name>
<dbReference type="GO" id="GO:0002161">
    <property type="term" value="F:aminoacyl-tRNA deacylase activity"/>
    <property type="evidence" value="ECO:0007669"/>
    <property type="project" value="InterPro"/>
</dbReference>
<evidence type="ECO:0000313" key="12">
    <source>
        <dbReference type="EMBL" id="CAB3372025.1"/>
    </source>
</evidence>
<keyword evidence="7 9" id="KW-0030">Aminoacyl-tRNA synthetase</keyword>
<feature type="domain" description="Aminoacyl-tRNA synthetase class Ia" evidence="10">
    <location>
        <begin position="24"/>
        <end position="626"/>
    </location>
</feature>
<dbReference type="OrthoDB" id="10264412at2759"/>
<dbReference type="Pfam" id="PF08264">
    <property type="entry name" value="Anticodon_1"/>
    <property type="match status" value="1"/>
</dbReference>
<dbReference type="Gene3D" id="3.40.50.620">
    <property type="entry name" value="HUPs"/>
    <property type="match status" value="2"/>
</dbReference>
<comment type="similarity">
    <text evidence="1 9">Belongs to the class-I aminoacyl-tRNA synthetase family.</text>
</comment>
<dbReference type="PRINTS" id="PR00984">
    <property type="entry name" value="TRNASYNTHILE"/>
</dbReference>
<dbReference type="PANTHER" id="PTHR42765">
    <property type="entry name" value="SOLEUCYL-TRNA SYNTHETASE"/>
    <property type="match status" value="1"/>
</dbReference>
<keyword evidence="6 9" id="KW-0648">Protein biosynthesis</keyword>
<evidence type="ECO:0000256" key="2">
    <source>
        <dbReference type="ARBA" id="ARBA00013165"/>
    </source>
</evidence>
<dbReference type="GO" id="GO:0006428">
    <property type="term" value="P:isoleucyl-tRNA aminoacylation"/>
    <property type="evidence" value="ECO:0007669"/>
    <property type="project" value="InterPro"/>
</dbReference>
<evidence type="ECO:0000259" key="10">
    <source>
        <dbReference type="Pfam" id="PF00133"/>
    </source>
</evidence>
<dbReference type="GO" id="GO:0005524">
    <property type="term" value="F:ATP binding"/>
    <property type="evidence" value="ECO:0007669"/>
    <property type="project" value="UniProtKB-KW"/>
</dbReference>
<dbReference type="AlphaFoldDB" id="A0A8S1CNM2"/>
<evidence type="ECO:0000256" key="6">
    <source>
        <dbReference type="ARBA" id="ARBA00022917"/>
    </source>
</evidence>
<dbReference type="InterPro" id="IPR009080">
    <property type="entry name" value="tRNAsynth_Ia_anticodon-bd"/>
</dbReference>
<dbReference type="Gene3D" id="1.10.730.20">
    <property type="match status" value="1"/>
</dbReference>
<evidence type="ECO:0000256" key="7">
    <source>
        <dbReference type="ARBA" id="ARBA00023146"/>
    </source>
</evidence>
<dbReference type="InterPro" id="IPR002301">
    <property type="entry name" value="Ile-tRNA-ligase"/>
</dbReference>
<evidence type="ECO:0000259" key="11">
    <source>
        <dbReference type="Pfam" id="PF08264"/>
    </source>
</evidence>
<reference evidence="12 13" key="1">
    <citation type="submission" date="2020-04" db="EMBL/GenBank/DDBJ databases">
        <authorList>
            <person name="Alioto T."/>
            <person name="Alioto T."/>
            <person name="Gomez Garrido J."/>
        </authorList>
    </citation>
    <scope>NUCLEOTIDE SEQUENCE [LARGE SCALE GENOMIC DNA]</scope>
</reference>
<dbReference type="InterPro" id="IPR014729">
    <property type="entry name" value="Rossmann-like_a/b/a_fold"/>
</dbReference>